<reference evidence="2" key="1">
    <citation type="journal article" date="2020" name="Ecol. Evol.">
        <title>Genome structure and content of the rice root-knot nematode (Meloidogyne graminicola).</title>
        <authorList>
            <person name="Phan N.T."/>
            <person name="Danchin E.G.J."/>
            <person name="Klopp C."/>
            <person name="Perfus-Barbeoch L."/>
            <person name="Kozlowski D.K."/>
            <person name="Koutsovoulos G.D."/>
            <person name="Lopez-Roques C."/>
            <person name="Bouchez O."/>
            <person name="Zahm M."/>
            <person name="Besnard G."/>
            <person name="Bellafiore S."/>
        </authorList>
    </citation>
    <scope>NUCLEOTIDE SEQUENCE</scope>
    <source>
        <strain evidence="2">VN-18</strain>
    </source>
</reference>
<accession>A0A8S9ZQ55</accession>
<gene>
    <name evidence="2" type="ORF">Mgra_00004840</name>
</gene>
<keyword evidence="1" id="KW-0732">Signal</keyword>
<protein>
    <submittedName>
        <fullName evidence="2">Uncharacterized protein</fullName>
    </submittedName>
</protein>
<dbReference type="EMBL" id="JABEBT010000038">
    <property type="protein sequence ID" value="KAF7635748.1"/>
    <property type="molecule type" value="Genomic_DNA"/>
</dbReference>
<dbReference type="AlphaFoldDB" id="A0A8S9ZQ55"/>
<feature type="signal peptide" evidence="1">
    <location>
        <begin position="1"/>
        <end position="19"/>
    </location>
</feature>
<feature type="chain" id="PRO_5035908047" evidence="1">
    <location>
        <begin position="20"/>
        <end position="239"/>
    </location>
</feature>
<keyword evidence="3" id="KW-1185">Reference proteome</keyword>
<proteinExistence type="predicted"/>
<sequence>MMILLILLINLIKFQNLCSKEILPEKCDCKDWYGACRNRDETWIDEEIWIYRLFIKKNNFQNLKQLFVGKNETIDGFWASCEINDIRQKFELEPRCIINETFVKHVGEEFRLGIFQWLCLETGRWVKGCYFQNETGEWTLLKIGEIGYNGLIKHTCDRYKDNPGVIQYHAEIRDDIPFKNPSNKGINQNLPQLIDKKLNNNPIEWTHQNAAFFIQENSINTLKIRYLPKSRNINKPQIN</sequence>
<evidence type="ECO:0000313" key="2">
    <source>
        <dbReference type="EMBL" id="KAF7635748.1"/>
    </source>
</evidence>
<name>A0A8S9ZQ55_9BILA</name>
<dbReference type="OrthoDB" id="5850392at2759"/>
<comment type="caution">
    <text evidence="2">The sequence shown here is derived from an EMBL/GenBank/DDBJ whole genome shotgun (WGS) entry which is preliminary data.</text>
</comment>
<evidence type="ECO:0000313" key="3">
    <source>
        <dbReference type="Proteomes" id="UP000605970"/>
    </source>
</evidence>
<dbReference type="Proteomes" id="UP000605970">
    <property type="component" value="Unassembled WGS sequence"/>
</dbReference>
<organism evidence="2 3">
    <name type="scientific">Meloidogyne graminicola</name>
    <dbReference type="NCBI Taxonomy" id="189291"/>
    <lineage>
        <taxon>Eukaryota</taxon>
        <taxon>Metazoa</taxon>
        <taxon>Ecdysozoa</taxon>
        <taxon>Nematoda</taxon>
        <taxon>Chromadorea</taxon>
        <taxon>Rhabditida</taxon>
        <taxon>Tylenchina</taxon>
        <taxon>Tylenchomorpha</taxon>
        <taxon>Tylenchoidea</taxon>
        <taxon>Meloidogynidae</taxon>
        <taxon>Meloidogyninae</taxon>
        <taxon>Meloidogyne</taxon>
    </lineage>
</organism>
<evidence type="ECO:0000256" key="1">
    <source>
        <dbReference type="SAM" id="SignalP"/>
    </source>
</evidence>